<feature type="region of interest" description="Disordered" evidence="1">
    <location>
        <begin position="102"/>
        <end position="130"/>
    </location>
</feature>
<dbReference type="Proteomes" id="UP000050791">
    <property type="component" value="Unassembled WGS sequence"/>
</dbReference>
<evidence type="ECO:0000313" key="3">
    <source>
        <dbReference type="WBParaSite" id="SMTH1_21580.1"/>
    </source>
</evidence>
<accession>A0AA85B0M5</accession>
<sequence length="220" mass="24908">MGQIFKSPIYILSLNNYLSLLTMMKAWQLVDINGEVINEEDISSVGSDWSFMQFDRDDGYPSRPHSVAGRQSDTEFEYKSRSPSANSDYNCYSSHCSLDRYNEPPVRSKNANKSSKNKHLSGNNPGNTVIPITSKTEILKSHPRNGLRPGHIHQSSARNSNGTRQALARWNACRKQNNHTNLCVDSQRSKCLRRGPLINHGFQRRQVRMGNGGHIPHQRS</sequence>
<feature type="region of interest" description="Disordered" evidence="1">
    <location>
        <begin position="60"/>
        <end position="86"/>
    </location>
</feature>
<name>A0AA85B0M5_9TREM</name>
<feature type="compositionally biased region" description="Polar residues" evidence="1">
    <location>
        <begin position="120"/>
        <end position="130"/>
    </location>
</feature>
<evidence type="ECO:0000256" key="1">
    <source>
        <dbReference type="SAM" id="MobiDB-lite"/>
    </source>
</evidence>
<dbReference type="AlphaFoldDB" id="A0AA85B0M5"/>
<reference evidence="3" key="1">
    <citation type="submission" date="2023-11" db="UniProtKB">
        <authorList>
            <consortium name="WormBaseParasite"/>
        </authorList>
    </citation>
    <scope>IDENTIFICATION</scope>
</reference>
<dbReference type="WBParaSite" id="SMTH1_21580.1">
    <property type="protein sequence ID" value="SMTH1_21580.1"/>
    <property type="gene ID" value="SMTH1_21580"/>
</dbReference>
<evidence type="ECO:0000313" key="2">
    <source>
        <dbReference type="Proteomes" id="UP000050791"/>
    </source>
</evidence>
<proteinExistence type="predicted"/>
<protein>
    <submittedName>
        <fullName evidence="3">Uncharacterized protein</fullName>
    </submittedName>
</protein>
<organism evidence="2 3">
    <name type="scientific">Schistosoma mattheei</name>
    <dbReference type="NCBI Taxonomy" id="31246"/>
    <lineage>
        <taxon>Eukaryota</taxon>
        <taxon>Metazoa</taxon>
        <taxon>Spiralia</taxon>
        <taxon>Lophotrochozoa</taxon>
        <taxon>Platyhelminthes</taxon>
        <taxon>Trematoda</taxon>
        <taxon>Digenea</taxon>
        <taxon>Strigeidida</taxon>
        <taxon>Schistosomatoidea</taxon>
        <taxon>Schistosomatidae</taxon>
        <taxon>Schistosoma</taxon>
    </lineage>
</organism>